<dbReference type="EMBL" id="SWKU01000016">
    <property type="protein sequence ID" value="KAF2999799.1"/>
    <property type="molecule type" value="Genomic_DNA"/>
</dbReference>
<dbReference type="InterPro" id="IPR000719">
    <property type="entry name" value="Prot_kinase_dom"/>
</dbReference>
<dbReference type="PROSITE" id="PS50011">
    <property type="entry name" value="PROTEIN_KINASE_DOM"/>
    <property type="match status" value="1"/>
</dbReference>
<dbReference type="Gene3D" id="1.10.510.10">
    <property type="entry name" value="Transferase(Phosphotransferase) domain 1"/>
    <property type="match status" value="1"/>
</dbReference>
<protein>
    <recommendedName>
        <fullName evidence="2">Protein kinase domain-containing protein</fullName>
    </recommendedName>
</protein>
<gene>
    <name evidence="3" type="ORF">E8E13_006278</name>
</gene>
<proteinExistence type="predicted"/>
<feature type="region of interest" description="Disordered" evidence="1">
    <location>
        <begin position="818"/>
        <end position="841"/>
    </location>
</feature>
<feature type="compositionally biased region" description="Basic and acidic residues" evidence="1">
    <location>
        <begin position="13"/>
        <end position="25"/>
    </location>
</feature>
<feature type="compositionally biased region" description="Basic and acidic residues" evidence="1">
    <location>
        <begin position="97"/>
        <end position="124"/>
    </location>
</feature>
<name>A0A9P4W589_CURKU</name>
<dbReference type="OrthoDB" id="635774at2759"/>
<evidence type="ECO:0000313" key="3">
    <source>
        <dbReference type="EMBL" id="KAF2999799.1"/>
    </source>
</evidence>
<keyword evidence="4" id="KW-1185">Reference proteome</keyword>
<feature type="compositionally biased region" description="Polar residues" evidence="1">
    <location>
        <begin position="1036"/>
        <end position="1046"/>
    </location>
</feature>
<feature type="compositionally biased region" description="Basic and acidic residues" evidence="1">
    <location>
        <begin position="149"/>
        <end position="168"/>
    </location>
</feature>
<feature type="domain" description="Protein kinase" evidence="2">
    <location>
        <begin position="356"/>
        <end position="598"/>
    </location>
</feature>
<feature type="compositionally biased region" description="Basic and acidic residues" evidence="1">
    <location>
        <begin position="826"/>
        <end position="841"/>
    </location>
</feature>
<comment type="caution">
    <text evidence="3">The sequence shown here is derived from an EMBL/GenBank/DDBJ whole genome shotgun (WGS) entry which is preliminary data.</text>
</comment>
<feature type="compositionally biased region" description="Basic and acidic residues" evidence="1">
    <location>
        <begin position="615"/>
        <end position="635"/>
    </location>
</feature>
<organism evidence="3 4">
    <name type="scientific">Curvularia kusanoi</name>
    <name type="common">Cochliobolus kusanoi</name>
    <dbReference type="NCBI Taxonomy" id="90978"/>
    <lineage>
        <taxon>Eukaryota</taxon>
        <taxon>Fungi</taxon>
        <taxon>Dikarya</taxon>
        <taxon>Ascomycota</taxon>
        <taxon>Pezizomycotina</taxon>
        <taxon>Dothideomycetes</taxon>
        <taxon>Pleosporomycetidae</taxon>
        <taxon>Pleosporales</taxon>
        <taxon>Pleosporineae</taxon>
        <taxon>Pleosporaceae</taxon>
        <taxon>Curvularia</taxon>
    </lineage>
</organism>
<dbReference type="SUPFAM" id="SSF56112">
    <property type="entry name" value="Protein kinase-like (PK-like)"/>
    <property type="match status" value="1"/>
</dbReference>
<feature type="region of interest" description="Disordered" evidence="1">
    <location>
        <begin position="1"/>
        <end position="183"/>
    </location>
</feature>
<feature type="compositionally biased region" description="Acidic residues" evidence="1">
    <location>
        <begin position="1092"/>
        <end position="1101"/>
    </location>
</feature>
<dbReference type="InterPro" id="IPR011009">
    <property type="entry name" value="Kinase-like_dom_sf"/>
</dbReference>
<feature type="compositionally biased region" description="Basic and acidic residues" evidence="1">
    <location>
        <begin position="56"/>
        <end position="68"/>
    </location>
</feature>
<feature type="compositionally biased region" description="Basic and acidic residues" evidence="1">
    <location>
        <begin position="669"/>
        <end position="680"/>
    </location>
</feature>
<reference evidence="3" key="1">
    <citation type="submission" date="2019-04" db="EMBL/GenBank/DDBJ databases">
        <title>Sequencing of skin fungus with MAO and IRED activity.</title>
        <authorList>
            <person name="Marsaioli A.J."/>
            <person name="Bonatto J.M.C."/>
            <person name="Reis Junior O."/>
        </authorList>
    </citation>
    <scope>NUCLEOTIDE SEQUENCE</scope>
    <source>
        <strain evidence="3">30M1</strain>
    </source>
</reference>
<dbReference type="AlphaFoldDB" id="A0A9P4W589"/>
<dbReference type="GO" id="GO:0005524">
    <property type="term" value="F:ATP binding"/>
    <property type="evidence" value="ECO:0007669"/>
    <property type="project" value="InterPro"/>
</dbReference>
<dbReference type="GO" id="GO:0004672">
    <property type="term" value="F:protein kinase activity"/>
    <property type="evidence" value="ECO:0007669"/>
    <property type="project" value="InterPro"/>
</dbReference>
<dbReference type="Proteomes" id="UP000801428">
    <property type="component" value="Unassembled WGS sequence"/>
</dbReference>
<evidence type="ECO:0000259" key="2">
    <source>
        <dbReference type="PROSITE" id="PS50011"/>
    </source>
</evidence>
<evidence type="ECO:0000256" key="1">
    <source>
        <dbReference type="SAM" id="MobiDB-lite"/>
    </source>
</evidence>
<dbReference type="GO" id="GO:0005737">
    <property type="term" value="C:cytoplasm"/>
    <property type="evidence" value="ECO:0007669"/>
    <property type="project" value="TreeGrafter"/>
</dbReference>
<dbReference type="CDD" id="cd00180">
    <property type="entry name" value="PKc"/>
    <property type="match status" value="1"/>
</dbReference>
<dbReference type="PANTHER" id="PTHR23257">
    <property type="entry name" value="SERINE-THREONINE PROTEIN KINASE"/>
    <property type="match status" value="1"/>
</dbReference>
<feature type="region of interest" description="Disordered" evidence="1">
    <location>
        <begin position="977"/>
        <end position="1101"/>
    </location>
</feature>
<accession>A0A9P4W589</accession>
<dbReference type="GO" id="GO:0007165">
    <property type="term" value="P:signal transduction"/>
    <property type="evidence" value="ECO:0007669"/>
    <property type="project" value="TreeGrafter"/>
</dbReference>
<dbReference type="Pfam" id="PF00069">
    <property type="entry name" value="Pkinase"/>
    <property type="match status" value="1"/>
</dbReference>
<sequence length="1101" mass="124351">MPPVSAAENGGTSRDRSRQRARTEVGNRSMWNRLSFNKLGNWLKRDDDEPTSPVKSSHESAANKDTDRPQSSGGLLHRRSSRKVVPGLPRPLTFKRMQSEMRDKLLEVPPEPEQRRATSADRKVSIASKRNISPPPISIPSASAPDVLSPHESDIHKQELEKERHPEEPTFGGGPDSNLLPGARQIDYSVGNLPDLEPAANSPPIDLEDSYHERVSHHSISDADDVRLQEELEAKWILNLSMHFRDMSDREKFFVTYAEERNKWRRVTVSCDYRHLEPDSLESDLKSLHYQRDKSARIYEAIRDSLPDIQFYDTVTNLKLETEDGRLHVHVTEDVNEIIPYPTISAIDHLEYRCFKEKDVDFDSHISGFVYKVGVKNRTYIKKEIPGPDAVEEFLYEINALSSLQDSNSVIQFEGVIVDESGQLIKGLLISYAREGALVDMIYDFKNQLHWERREKWARQIVEGLSEIHEAGFVQGDFTLSNIVIDGNDDAKIIDINRRGCPVGWEPPELARLIESGQRISIYIGVKSDLFQLGMVLWALAEQQDEPERQERPLVKTFSRHSDIPEYFKEIVRSCLSDKPRDRLSAKDLFRKFPEPDLLDDFKPRQAVRNSLSSHRSDKEYIDPKMAVDHNDIKQHRQGSQSKSSFEKVNVPSTDYVPSAGSYIFPNTEADRGRSSDHIRSRSRYRQSDYSPYPGHQSIMSLDDSELDNDLASLPASRETRWEQVYVDGDTKLVQRGGGEASMRDFEDPDAKEVYITPGSLGTSFIDSRQTENVPRDLPAVADIPSAQTQLTPTYGHDLDQGRTVANKTSFSDRVHQLAQTQAKDAVPKEDGDDRESSPKHDYTNFLAELEHEFDYDSAPSSLAPSRVGTGFSIFDRPERNYRIGTGFTTFSTATNFNSPLRQDTGMDETSNDLKKDDLLRQSIDKSVRDNAVTTGEQKIIEKMWEPVTDTTFGFGEGVKGSELKLKSNDPYAVQSATAPAANPPVAAPTNSTTSLKPIKDTHQLHPPQDKLLEAKTSNTTIRPAASPPPYPPTHNAGSSPNVAAQPSSSTPEPHHSTKAAFEPLETPQYEHDYFKRLRTNSDLNNKRSQDLEDYLNTEIE</sequence>
<feature type="compositionally biased region" description="Basic and acidic residues" evidence="1">
    <location>
        <begin position="998"/>
        <end position="1014"/>
    </location>
</feature>
<feature type="region of interest" description="Disordered" evidence="1">
    <location>
        <begin position="604"/>
        <end position="701"/>
    </location>
</feature>
<evidence type="ECO:0000313" key="4">
    <source>
        <dbReference type="Proteomes" id="UP000801428"/>
    </source>
</evidence>
<dbReference type="InterPro" id="IPR050167">
    <property type="entry name" value="Ser_Thr_protein_kinase"/>
</dbReference>